<dbReference type="SUPFAM" id="SSF53098">
    <property type="entry name" value="Ribonuclease H-like"/>
    <property type="match status" value="1"/>
</dbReference>
<evidence type="ECO:0000313" key="4">
    <source>
        <dbReference type="Proteomes" id="UP000054321"/>
    </source>
</evidence>
<dbReference type="AlphaFoldDB" id="A0A0C3H9A5"/>
<dbReference type="Proteomes" id="UP000054321">
    <property type="component" value="Unassembled WGS sequence"/>
</dbReference>
<dbReference type="HOGENOM" id="CLU_055306_0_0_1"/>
<reference evidence="4" key="2">
    <citation type="submission" date="2015-01" db="EMBL/GenBank/DDBJ databases">
        <title>Evolutionary Origins and Diversification of the Mycorrhizal Mutualists.</title>
        <authorList>
            <consortium name="DOE Joint Genome Institute"/>
            <consortium name="Mycorrhizal Genomics Consortium"/>
            <person name="Kohler A."/>
            <person name="Kuo A."/>
            <person name="Nagy L.G."/>
            <person name="Floudas D."/>
            <person name="Copeland A."/>
            <person name="Barry K.W."/>
            <person name="Cichocki N."/>
            <person name="Veneault-Fourrey C."/>
            <person name="LaButti K."/>
            <person name="Lindquist E.A."/>
            <person name="Lipzen A."/>
            <person name="Lundell T."/>
            <person name="Morin E."/>
            <person name="Murat C."/>
            <person name="Riley R."/>
            <person name="Ohm R."/>
            <person name="Sun H."/>
            <person name="Tunlid A."/>
            <person name="Henrissat B."/>
            <person name="Grigoriev I.V."/>
            <person name="Hibbett D.S."/>
            <person name="Martin F."/>
        </authorList>
    </citation>
    <scope>NUCLEOTIDE SEQUENCE [LARGE SCALE GENOMIC DNA]</scope>
    <source>
        <strain evidence="4">Zn</strain>
    </source>
</reference>
<name>A0A0C3H9A5_OIDMZ</name>
<gene>
    <name evidence="3" type="ORF">OIDMADRAFT_55742</name>
</gene>
<feature type="region of interest" description="Disordered" evidence="1">
    <location>
        <begin position="272"/>
        <end position="294"/>
    </location>
</feature>
<dbReference type="InterPro" id="IPR040151">
    <property type="entry name" value="Gfd2/YDR514C-like"/>
</dbReference>
<dbReference type="PANTHER" id="PTHR28083:SF1">
    <property type="entry name" value="GOOD FOR FULL DBP5 ACTIVITY PROTEIN 2"/>
    <property type="match status" value="1"/>
</dbReference>
<feature type="region of interest" description="Disordered" evidence="1">
    <location>
        <begin position="1"/>
        <end position="30"/>
    </location>
</feature>
<dbReference type="Pfam" id="PF21762">
    <property type="entry name" value="DEDDh_C"/>
    <property type="match status" value="1"/>
</dbReference>
<sequence>MEAHIATLLPPLSIDNPDRPNSPNKVQSTDELLGSNEAPKISRNNLQALLCLLGLSTPLPRCESVLVGIDFENISNIKDDPVGRDYQVGLAVLDLKHLASSAIPPQKLISTYNFVTGSSKYCQKAKRKYLFGETLIVSRANMLANIQNCIPQKQYVYFVGHDIRHDLHALYKLKFKFKGSVFGVFDTMKIAGEVLPYFSLSLLELLLELGCPFDRLHNGGNDANFTLRALLLLAVRHCNNQLIAEERLATFEEIASTPIPVLAKDGRVAKKKEKRYRKSRKYQSKSWSSEKQEEIRAERAARRLEEIGECRGGIT</sequence>
<feature type="compositionally biased region" description="Basic residues" evidence="1">
    <location>
        <begin position="272"/>
        <end position="283"/>
    </location>
</feature>
<dbReference type="GO" id="GO:0003676">
    <property type="term" value="F:nucleic acid binding"/>
    <property type="evidence" value="ECO:0007669"/>
    <property type="project" value="InterPro"/>
</dbReference>
<dbReference type="PANTHER" id="PTHR28083">
    <property type="entry name" value="GOOD FOR FULL DBP5 ACTIVITY PROTEIN 2"/>
    <property type="match status" value="1"/>
</dbReference>
<organism evidence="3 4">
    <name type="scientific">Oidiodendron maius (strain Zn)</name>
    <dbReference type="NCBI Taxonomy" id="913774"/>
    <lineage>
        <taxon>Eukaryota</taxon>
        <taxon>Fungi</taxon>
        <taxon>Dikarya</taxon>
        <taxon>Ascomycota</taxon>
        <taxon>Pezizomycotina</taxon>
        <taxon>Leotiomycetes</taxon>
        <taxon>Leotiomycetes incertae sedis</taxon>
        <taxon>Myxotrichaceae</taxon>
        <taxon>Oidiodendron</taxon>
    </lineage>
</organism>
<dbReference type="EMBL" id="KN832878">
    <property type="protein sequence ID" value="KIM99844.1"/>
    <property type="molecule type" value="Genomic_DNA"/>
</dbReference>
<keyword evidence="4" id="KW-1185">Reference proteome</keyword>
<accession>A0A0C3H9A5</accession>
<dbReference type="OrthoDB" id="5953249at2759"/>
<evidence type="ECO:0000256" key="1">
    <source>
        <dbReference type="SAM" id="MobiDB-lite"/>
    </source>
</evidence>
<protein>
    <recommendedName>
        <fullName evidence="2">Gfd2/YDR514C-like C-terminal domain-containing protein</fullName>
    </recommendedName>
</protein>
<proteinExistence type="predicted"/>
<evidence type="ECO:0000313" key="3">
    <source>
        <dbReference type="EMBL" id="KIM99844.1"/>
    </source>
</evidence>
<dbReference type="InterPro" id="IPR036397">
    <property type="entry name" value="RNaseH_sf"/>
</dbReference>
<dbReference type="InterPro" id="IPR048519">
    <property type="entry name" value="Gfd2/YDR514C-like_C"/>
</dbReference>
<feature type="compositionally biased region" description="Polar residues" evidence="1">
    <location>
        <begin position="19"/>
        <end position="30"/>
    </location>
</feature>
<dbReference type="InParanoid" id="A0A0C3H9A5"/>
<dbReference type="Gene3D" id="3.30.420.10">
    <property type="entry name" value="Ribonuclease H-like superfamily/Ribonuclease H"/>
    <property type="match status" value="1"/>
</dbReference>
<reference evidence="3 4" key="1">
    <citation type="submission" date="2014-04" db="EMBL/GenBank/DDBJ databases">
        <authorList>
            <consortium name="DOE Joint Genome Institute"/>
            <person name="Kuo A."/>
            <person name="Martino E."/>
            <person name="Perotto S."/>
            <person name="Kohler A."/>
            <person name="Nagy L.G."/>
            <person name="Floudas D."/>
            <person name="Copeland A."/>
            <person name="Barry K.W."/>
            <person name="Cichocki N."/>
            <person name="Veneault-Fourrey C."/>
            <person name="LaButti K."/>
            <person name="Lindquist E.A."/>
            <person name="Lipzen A."/>
            <person name="Lundell T."/>
            <person name="Morin E."/>
            <person name="Murat C."/>
            <person name="Sun H."/>
            <person name="Tunlid A."/>
            <person name="Henrissat B."/>
            <person name="Grigoriev I.V."/>
            <person name="Hibbett D.S."/>
            <person name="Martin F."/>
            <person name="Nordberg H.P."/>
            <person name="Cantor M.N."/>
            <person name="Hua S.X."/>
        </authorList>
    </citation>
    <scope>NUCLEOTIDE SEQUENCE [LARGE SCALE GENOMIC DNA]</scope>
    <source>
        <strain evidence="3 4">Zn</strain>
    </source>
</reference>
<evidence type="ECO:0000259" key="2">
    <source>
        <dbReference type="Pfam" id="PF21762"/>
    </source>
</evidence>
<feature type="domain" description="Gfd2/YDR514C-like C-terminal" evidence="2">
    <location>
        <begin position="117"/>
        <end position="232"/>
    </location>
</feature>
<dbReference type="InterPro" id="IPR012337">
    <property type="entry name" value="RNaseH-like_sf"/>
</dbReference>